<organism evidence="2 3">
    <name type="scientific">Malassezia japonica</name>
    <dbReference type="NCBI Taxonomy" id="223818"/>
    <lineage>
        <taxon>Eukaryota</taxon>
        <taxon>Fungi</taxon>
        <taxon>Dikarya</taxon>
        <taxon>Basidiomycota</taxon>
        <taxon>Ustilaginomycotina</taxon>
        <taxon>Malasseziomycetes</taxon>
        <taxon>Malasseziales</taxon>
        <taxon>Malasseziaceae</taxon>
        <taxon>Malassezia</taxon>
    </lineage>
</organism>
<evidence type="ECO:0000256" key="1">
    <source>
        <dbReference type="SAM" id="MobiDB-lite"/>
    </source>
</evidence>
<dbReference type="Proteomes" id="UP001217754">
    <property type="component" value="Chromosome 8"/>
</dbReference>
<feature type="region of interest" description="Disordered" evidence="1">
    <location>
        <begin position="91"/>
        <end position="111"/>
    </location>
</feature>
<evidence type="ECO:0000313" key="3">
    <source>
        <dbReference type="Proteomes" id="UP001217754"/>
    </source>
</evidence>
<evidence type="ECO:0000313" key="2">
    <source>
        <dbReference type="EMBL" id="WFD41074.1"/>
    </source>
</evidence>
<accession>A0AAF0F6Y7</accession>
<keyword evidence="3" id="KW-1185">Reference proteome</keyword>
<dbReference type="RefSeq" id="XP_060123971.1">
    <property type="nucleotide sequence ID" value="XM_060267988.1"/>
</dbReference>
<protein>
    <submittedName>
        <fullName evidence="2">Uncharacterized protein</fullName>
    </submittedName>
</protein>
<reference evidence="2" key="1">
    <citation type="submission" date="2023-03" db="EMBL/GenBank/DDBJ databases">
        <title>Mating type loci evolution in Malassezia.</title>
        <authorList>
            <person name="Coelho M.A."/>
        </authorList>
    </citation>
    <scope>NUCLEOTIDE SEQUENCE</scope>
    <source>
        <strain evidence="2">CBS 9431</strain>
    </source>
</reference>
<dbReference type="EMBL" id="CP119965">
    <property type="protein sequence ID" value="WFD41074.1"/>
    <property type="molecule type" value="Genomic_DNA"/>
</dbReference>
<name>A0AAF0F6Y7_9BASI</name>
<dbReference type="GeneID" id="85227718"/>
<sequence>MLLSTGYGSLLFRDADGAERMLKAAHQKHGRIRIPYSARPEDNIAYATLHDAERAWKTAPSVRDVVREAAPLASGARGGDQDYFLVKAERQRAPDAPDAQGPRARSAQSLLSRWGGFSGALGEKK</sequence>
<dbReference type="AlphaFoldDB" id="A0AAF0F6Y7"/>
<gene>
    <name evidence="2" type="ORF">MJAP1_004067</name>
</gene>
<proteinExistence type="predicted"/>